<protein>
    <submittedName>
        <fullName evidence="1">Uncharacterized protein</fullName>
    </submittedName>
</protein>
<name>A0A8S5LCJ1_9CAUD</name>
<reference evidence="1" key="1">
    <citation type="journal article" date="2021" name="Proc. Natl. Acad. Sci. U.S.A.">
        <title>A Catalog of Tens of Thousands of Viruses from Human Metagenomes Reveals Hidden Associations with Chronic Diseases.</title>
        <authorList>
            <person name="Tisza M.J."/>
            <person name="Buck C.B."/>
        </authorList>
    </citation>
    <scope>NUCLEOTIDE SEQUENCE</scope>
    <source>
        <strain evidence="1">CttU829</strain>
    </source>
</reference>
<evidence type="ECO:0000313" key="1">
    <source>
        <dbReference type="EMBL" id="DAD67587.1"/>
    </source>
</evidence>
<organism evidence="1">
    <name type="scientific">Siphoviridae sp. cttU829</name>
    <dbReference type="NCBI Taxonomy" id="2823605"/>
    <lineage>
        <taxon>Viruses</taxon>
        <taxon>Duplodnaviria</taxon>
        <taxon>Heunggongvirae</taxon>
        <taxon>Uroviricota</taxon>
        <taxon>Caudoviricetes</taxon>
    </lineage>
</organism>
<proteinExistence type="predicted"/>
<accession>A0A8S5LCJ1</accession>
<dbReference type="EMBL" id="BK014681">
    <property type="protein sequence ID" value="DAD67587.1"/>
    <property type="molecule type" value="Genomic_DNA"/>
</dbReference>
<sequence length="73" mass="8620">MNKQVNKNHKFDVVFNNDEMSDSKGFNVSYEYCLDYIEKYNGTNEGYFEDYKGGIVSIYDVTDGEEVYYEVVR</sequence>